<evidence type="ECO:0000313" key="2">
    <source>
        <dbReference type="EMBL" id="NVZ08028.1"/>
    </source>
</evidence>
<dbReference type="InterPro" id="IPR053171">
    <property type="entry name" value="Viral_Tip_Attach_Protein"/>
</dbReference>
<dbReference type="AlphaFoldDB" id="A0A850R3U8"/>
<protein>
    <submittedName>
        <fullName evidence="2">DUF1983 domain-containing protein</fullName>
    </submittedName>
</protein>
<dbReference type="EMBL" id="JABZEO010000001">
    <property type="protein sequence ID" value="NVZ08028.1"/>
    <property type="molecule type" value="Genomic_DNA"/>
</dbReference>
<feature type="domain" description="Tip attachment protein J central straight fiber" evidence="1">
    <location>
        <begin position="383"/>
        <end position="541"/>
    </location>
</feature>
<dbReference type="RefSeq" id="WP_176974820.1">
    <property type="nucleotide sequence ID" value="NZ_JABZEO010000001.1"/>
</dbReference>
<dbReference type="PANTHER" id="PTHR36251:SF2">
    <property type="entry name" value="GIFSY-2 PROPHAGE HOST SPECIFICITY PROTEIN J, PHAGE LAMBDA"/>
    <property type="match status" value="1"/>
</dbReference>
<dbReference type="Pfam" id="PF09327">
    <property type="entry name" value="Phage_Tail_Tip"/>
    <property type="match status" value="1"/>
</dbReference>
<gene>
    <name evidence="2" type="ORF">HW932_01980</name>
</gene>
<dbReference type="Proteomes" id="UP000592294">
    <property type="component" value="Unassembled WGS sequence"/>
</dbReference>
<evidence type="ECO:0000259" key="1">
    <source>
        <dbReference type="Pfam" id="PF09327"/>
    </source>
</evidence>
<organism evidence="2 3">
    <name type="scientific">Allochromatium humboldtianum</name>
    <dbReference type="NCBI Taxonomy" id="504901"/>
    <lineage>
        <taxon>Bacteria</taxon>
        <taxon>Pseudomonadati</taxon>
        <taxon>Pseudomonadota</taxon>
        <taxon>Gammaproteobacteria</taxon>
        <taxon>Chromatiales</taxon>
        <taxon>Chromatiaceae</taxon>
        <taxon>Allochromatium</taxon>
    </lineage>
</organism>
<sequence length="703" mass="74011">MSKSSLPTVTSDIPRDLRLFVDRVREAFDGGFATRSDVARIVGRAFGKDPDEGDEGWLDVDIDKLIDLLEERIADSEIVRYLNERIDLIQLPETRIRAMTAALEERFSLLNAEVNATIRELVDGGTDITIGGQGGYTSLRALKVAGDLNSAAIMQLNTVTEDSGSVTARTLYGIEAAIYDEETGLAESHARITREETARAEEDAALATQIQEIGATVETETGRIEGLIMDEREARVDEIGAVVTDLTALTGRVGTNEGSIADLNDISVTSGSVNARQTAQLTATINDPDTGLAKAHAEITSVREAYVSADQALTNQITGLTATLEDQEAMVRQLDQAMVGYCTLAGHTTREVCEAAGGTWLVRPLAEAVRQVSVSSGGNTLSIEQLMRASVGADGTTTGLIGLKIDHSGYISGFGLSSQIINGQAVSHFVVNADMFAIGSPSRGGTHTAQYPFIVSTSTSIINGETVPAGVYMREAFIRNGSITSAKIGDAAITSAKIQSLWAGKITSGSIAVDTELRSTNYQSGVQGWMLRGDGQVEFNLAGNQFKIRDIVNGQAVTPFRVQGGVVYIDQLKVGSANLLSNAVTNVAGASANGWMPSLSLPLSEPGTQVLVIATANVFNYSPVMTEAHMNLSVGSMTGYHEVGASFDVGTAVTLTAAGIFSPSVSSPWNAAVGAFIWGRTGGGLDPGVTLGAASITAIAFKR</sequence>
<proteinExistence type="predicted"/>
<accession>A0A850R3U8</accession>
<name>A0A850R3U8_9GAMM</name>
<dbReference type="InterPro" id="IPR015406">
    <property type="entry name" value="GpJ_CSF"/>
</dbReference>
<comment type="caution">
    <text evidence="2">The sequence shown here is derived from an EMBL/GenBank/DDBJ whole genome shotgun (WGS) entry which is preliminary data.</text>
</comment>
<evidence type="ECO:0000313" key="3">
    <source>
        <dbReference type="Proteomes" id="UP000592294"/>
    </source>
</evidence>
<reference evidence="2 3" key="1">
    <citation type="submission" date="2020-06" db="EMBL/GenBank/DDBJ databases">
        <title>Whole-genome sequence of Allochromatium humboldtianum DSM 21881, type strain.</title>
        <authorList>
            <person name="Kyndt J.A."/>
            <person name="Meyer T.E."/>
        </authorList>
    </citation>
    <scope>NUCLEOTIDE SEQUENCE [LARGE SCALE GENOMIC DNA]</scope>
    <source>
        <strain evidence="2 3">DSM 21881</strain>
    </source>
</reference>
<keyword evidence="3" id="KW-1185">Reference proteome</keyword>
<dbReference type="PANTHER" id="PTHR36251">
    <property type="entry name" value="FELS-1 PROPHAGE HOST SPECIFICITY PROTEIN-RELATED"/>
    <property type="match status" value="1"/>
</dbReference>